<protein>
    <submittedName>
        <fullName evidence="1">ADH trascription factor</fullName>
    </submittedName>
</protein>
<reference evidence="1" key="2">
    <citation type="submission" date="2004-01" db="EMBL/GenBank/DDBJ databases">
        <title>Analisi e confronto di sequenze di DNA differenzialmente espresse.</title>
        <authorList>
            <person name="Martelli G."/>
            <person name="Lapelosa M."/>
            <person name="Saluzzi D."/>
            <person name="Milella L."/>
        </authorList>
    </citation>
    <scope>NUCLEOTIDE SEQUENCE</scope>
</reference>
<name>Q707B2_CITSI</name>
<dbReference type="EMBL" id="AJ617703">
    <property type="protein sequence ID" value="CAF22040.1"/>
    <property type="molecule type" value="Genomic_DNA"/>
</dbReference>
<sequence>MFICGAVRGAEGVCVWGAVGLLVVVGRCCRCELVGEVSVRGCVCVSWRCCLVMRIMSIIIKCYLCNGAC</sequence>
<accession>Q707B2</accession>
<organism evidence="1">
    <name type="scientific">Citrus sinensis</name>
    <name type="common">Sweet orange</name>
    <name type="synonym">Citrus aurantium var. sinensis</name>
    <dbReference type="NCBI Taxonomy" id="2711"/>
    <lineage>
        <taxon>Eukaryota</taxon>
        <taxon>Viridiplantae</taxon>
        <taxon>Streptophyta</taxon>
        <taxon>Embryophyta</taxon>
        <taxon>Tracheophyta</taxon>
        <taxon>Spermatophyta</taxon>
        <taxon>Magnoliopsida</taxon>
        <taxon>eudicotyledons</taxon>
        <taxon>Gunneridae</taxon>
        <taxon>Pentapetalae</taxon>
        <taxon>rosids</taxon>
        <taxon>malvids</taxon>
        <taxon>Sapindales</taxon>
        <taxon>Rutaceae</taxon>
        <taxon>Aurantioideae</taxon>
        <taxon>Citrus</taxon>
    </lineage>
</organism>
<reference evidence="1" key="1">
    <citation type="submission" date="2003-12" db="EMBL/GenBank/DDBJ databases">
        <authorList>
            <person name="Martelli G.M."/>
        </authorList>
    </citation>
    <scope>NUCLEOTIDE SEQUENCE</scope>
</reference>
<gene>
    <name evidence="1" type="primary">adh</name>
</gene>
<proteinExistence type="predicted"/>
<dbReference type="AlphaFoldDB" id="Q707B2"/>
<evidence type="ECO:0000313" key="1">
    <source>
        <dbReference type="EMBL" id="CAF22040.1"/>
    </source>
</evidence>